<dbReference type="InterPro" id="IPR042099">
    <property type="entry name" value="ANL_N_sf"/>
</dbReference>
<proteinExistence type="predicted"/>
<evidence type="ECO:0000259" key="1">
    <source>
        <dbReference type="Pfam" id="PF00501"/>
    </source>
</evidence>
<dbReference type="PANTHER" id="PTHR43767:SF1">
    <property type="entry name" value="NONRIBOSOMAL PEPTIDE SYNTHASE PES1 (EUROFUNG)-RELATED"/>
    <property type="match status" value="1"/>
</dbReference>
<dbReference type="InterPro" id="IPR020845">
    <property type="entry name" value="AMP-binding_CS"/>
</dbReference>
<evidence type="ECO:0000259" key="2">
    <source>
        <dbReference type="Pfam" id="PF13193"/>
    </source>
</evidence>
<dbReference type="Proteomes" id="UP000252187">
    <property type="component" value="Unassembled WGS sequence"/>
</dbReference>
<feature type="domain" description="AMP-dependent synthetase/ligase" evidence="1">
    <location>
        <begin position="15"/>
        <end position="381"/>
    </location>
</feature>
<dbReference type="InterPro" id="IPR050237">
    <property type="entry name" value="ATP-dep_AMP-bd_enzyme"/>
</dbReference>
<dbReference type="InterPro" id="IPR045851">
    <property type="entry name" value="AMP-bd_C_sf"/>
</dbReference>
<organism evidence="3 4">
    <name type="scientific">Dietzia maris</name>
    <dbReference type="NCBI Taxonomy" id="37915"/>
    <lineage>
        <taxon>Bacteria</taxon>
        <taxon>Bacillati</taxon>
        <taxon>Actinomycetota</taxon>
        <taxon>Actinomycetes</taxon>
        <taxon>Mycobacteriales</taxon>
        <taxon>Dietziaceae</taxon>
        <taxon>Dietzia</taxon>
    </lineage>
</organism>
<dbReference type="InterPro" id="IPR000873">
    <property type="entry name" value="AMP-dep_synth/lig_dom"/>
</dbReference>
<name>A0A365PDD2_9ACTN</name>
<dbReference type="Pfam" id="PF00501">
    <property type="entry name" value="AMP-binding"/>
    <property type="match status" value="1"/>
</dbReference>
<dbReference type="PROSITE" id="PS00455">
    <property type="entry name" value="AMP_BINDING"/>
    <property type="match status" value="1"/>
</dbReference>
<dbReference type="Gene3D" id="3.30.300.30">
    <property type="match status" value="1"/>
</dbReference>
<gene>
    <name evidence="3" type="ORF">DQ226_02535</name>
</gene>
<dbReference type="InterPro" id="IPR025110">
    <property type="entry name" value="AMP-bd_C"/>
</dbReference>
<dbReference type="GO" id="GO:0016878">
    <property type="term" value="F:acid-thiol ligase activity"/>
    <property type="evidence" value="ECO:0007669"/>
    <property type="project" value="UniProtKB-ARBA"/>
</dbReference>
<comment type="caution">
    <text evidence="3">The sequence shown here is derived from an EMBL/GenBank/DDBJ whole genome shotgun (WGS) entry which is preliminary data.</text>
</comment>
<sequence>MDPRTGEHVTSVYRIAEAEPNRVAVIEGGSADQPGRQVTFGQLAEAAHGYARGLQDLGLKTGDCIVLLAPNSIEFLEVYYAALEIGLYVAPANWHLTGPEVAYIIDNSGSTVFIADQRFADVAGVAAAEAGLDMARCYAIGDVPGLRPLTELAAPAAGDGGAGEASSSSLPTDRALGAPMLYTSGTTGRPKGVRRPLTGASPDQVTVPNYYFFAGFNIHAPDNVHICGSPLYHTAVLNFVTISLNLGQAVVLMDKWTPEEMLRLIDAHGVTQSHMVPTQFSRLLELPENVRAKYDVSSLRTIVHGAAPCPKHVKQAMLDWWGPVLTEYYAGTEGGGCTITGEEWLRKPGSVGRPWKTTTLKILDDDGNELGTDEIGNVYLQMHGSKFEYHQDAEKTAKTYVGELFTMGDIGYVDADGYLFLCDRKNDMIISGGVNIYPAEIESEITRHEAVRDAAVFGIPHKDWGEEVKAVIELAEGFDESDELKAQILDDLAGRLAKFKMPRTIDVVDALPRQANGKLVKRTLKDPYWADEK</sequence>
<evidence type="ECO:0000313" key="4">
    <source>
        <dbReference type="Proteomes" id="UP000252187"/>
    </source>
</evidence>
<dbReference type="AlphaFoldDB" id="A0A365PDD2"/>
<dbReference type="Pfam" id="PF13193">
    <property type="entry name" value="AMP-binding_C"/>
    <property type="match status" value="1"/>
</dbReference>
<evidence type="ECO:0000313" key="3">
    <source>
        <dbReference type="EMBL" id="RBA39859.1"/>
    </source>
</evidence>
<dbReference type="Gene3D" id="3.40.50.12780">
    <property type="entry name" value="N-terminal domain of ligase-like"/>
    <property type="match status" value="1"/>
</dbReference>
<dbReference type="EMBL" id="QNTT01000004">
    <property type="protein sequence ID" value="RBA39859.1"/>
    <property type="molecule type" value="Genomic_DNA"/>
</dbReference>
<reference evidence="3 4" key="1">
    <citation type="submission" date="2018-06" db="EMBL/GenBank/DDBJ databases">
        <title>Whole genome sequencing of four bacterial strains from South Shetland trench revealing bio-synthetic gene clusters.</title>
        <authorList>
            <person name="Abdel-Mageed W.M."/>
            <person name="Lehri B."/>
            <person name="Jarmusch S.A."/>
            <person name="Miranda K."/>
            <person name="Goodfellow M."/>
            <person name="Jaspars M."/>
            <person name="Karlyshev A.V."/>
        </authorList>
    </citation>
    <scope>NUCLEOTIDE SEQUENCE [LARGE SCALE GENOMIC DNA]</scope>
    <source>
        <strain evidence="3 4">SST1</strain>
    </source>
</reference>
<protein>
    <submittedName>
        <fullName evidence="3">Acyl-CoA synthetase</fullName>
    </submittedName>
</protein>
<feature type="domain" description="AMP-binding enzyme C-terminal" evidence="2">
    <location>
        <begin position="440"/>
        <end position="518"/>
    </location>
</feature>
<dbReference type="PANTHER" id="PTHR43767">
    <property type="entry name" value="LONG-CHAIN-FATTY-ACID--COA LIGASE"/>
    <property type="match status" value="1"/>
</dbReference>
<dbReference type="SUPFAM" id="SSF56801">
    <property type="entry name" value="Acetyl-CoA synthetase-like"/>
    <property type="match status" value="1"/>
</dbReference>
<accession>A0A365PDD2</accession>